<feature type="transmembrane region" description="Helical" evidence="1">
    <location>
        <begin position="164"/>
        <end position="186"/>
    </location>
</feature>
<evidence type="ECO:0000256" key="1">
    <source>
        <dbReference type="SAM" id="Phobius"/>
    </source>
</evidence>
<accession>A0A4R8RNC4</accession>
<comment type="caution">
    <text evidence="3">The sequence shown here is derived from an EMBL/GenBank/DDBJ whole genome shotgun (WGS) entry which is preliminary data.</text>
</comment>
<feature type="transmembrane region" description="Helical" evidence="1">
    <location>
        <begin position="193"/>
        <end position="220"/>
    </location>
</feature>
<reference evidence="3 4" key="1">
    <citation type="submission" date="2018-12" db="EMBL/GenBank/DDBJ databases">
        <title>Genome sequence and assembly of Colletotrichum trifolii.</title>
        <authorList>
            <person name="Gan P."/>
            <person name="Shirasu K."/>
        </authorList>
    </citation>
    <scope>NUCLEOTIDE SEQUENCE [LARGE SCALE GENOMIC DNA]</scope>
    <source>
        <strain evidence="3 4">543-2</strain>
    </source>
</reference>
<feature type="signal peptide" evidence="2">
    <location>
        <begin position="1"/>
        <end position="20"/>
    </location>
</feature>
<keyword evidence="1" id="KW-1133">Transmembrane helix</keyword>
<name>A0A4R8RNC4_COLTR</name>
<evidence type="ECO:0000256" key="2">
    <source>
        <dbReference type="SAM" id="SignalP"/>
    </source>
</evidence>
<keyword evidence="2" id="KW-0732">Signal</keyword>
<keyword evidence="1" id="KW-0472">Membrane</keyword>
<dbReference type="Proteomes" id="UP000295703">
    <property type="component" value="Unassembled WGS sequence"/>
</dbReference>
<keyword evidence="4" id="KW-1185">Reference proteome</keyword>
<proteinExistence type="predicted"/>
<feature type="chain" id="PRO_5020423479" evidence="2">
    <location>
        <begin position="21"/>
        <end position="238"/>
    </location>
</feature>
<evidence type="ECO:0000313" key="4">
    <source>
        <dbReference type="Proteomes" id="UP000295703"/>
    </source>
</evidence>
<evidence type="ECO:0000313" key="3">
    <source>
        <dbReference type="EMBL" id="TDZ71688.1"/>
    </source>
</evidence>
<protein>
    <submittedName>
        <fullName evidence="3">Uncharacterized protein</fullName>
    </submittedName>
</protein>
<keyword evidence="1" id="KW-0812">Transmembrane</keyword>
<organism evidence="3 4">
    <name type="scientific">Colletotrichum trifolii</name>
    <dbReference type="NCBI Taxonomy" id="5466"/>
    <lineage>
        <taxon>Eukaryota</taxon>
        <taxon>Fungi</taxon>
        <taxon>Dikarya</taxon>
        <taxon>Ascomycota</taxon>
        <taxon>Pezizomycotina</taxon>
        <taxon>Sordariomycetes</taxon>
        <taxon>Hypocreomycetidae</taxon>
        <taxon>Glomerellales</taxon>
        <taxon>Glomerellaceae</taxon>
        <taxon>Colletotrichum</taxon>
        <taxon>Colletotrichum orbiculare species complex</taxon>
    </lineage>
</organism>
<sequence>MRFINLGLVALSTLFATSLAAPAAHDIASPRELVSAEVDVDVLDSRAPQQQQQKQQIVFSKIQTTVVEVKKHTSVINSTVAGVCGTCIAQKKESVIALVKSEVTIIVGLVHALAGDVVDLLSGTVEVVEEEKQKIVAVVIELILEIAYTLKNVLKVLSIGIFELLGPLVFVLLTVVGHLLCALNVLVDGLLQLVFTFLGGVVALLLEVLSGLLPTVLGLVGGVLDKLNLGGLICGLLN</sequence>
<dbReference type="EMBL" id="RYZW01000010">
    <property type="protein sequence ID" value="TDZ71688.1"/>
    <property type="molecule type" value="Genomic_DNA"/>
</dbReference>
<dbReference type="AlphaFoldDB" id="A0A4R8RNC4"/>
<gene>
    <name evidence="3" type="ORF">CTRI78_v001864</name>
</gene>